<dbReference type="Proteomes" id="UP001152795">
    <property type="component" value="Unassembled WGS sequence"/>
</dbReference>
<proteinExistence type="predicted"/>
<keyword evidence="2" id="KW-1185">Reference proteome</keyword>
<name>A0A7D9IZ37_PARCT</name>
<comment type="caution">
    <text evidence="1">The sequence shown here is derived from an EMBL/GenBank/DDBJ whole genome shotgun (WGS) entry which is preliminary data.</text>
</comment>
<accession>A0A7D9IZ37</accession>
<evidence type="ECO:0000313" key="1">
    <source>
        <dbReference type="EMBL" id="CAB4018292.1"/>
    </source>
</evidence>
<dbReference type="AlphaFoldDB" id="A0A7D9IZ37"/>
<dbReference type="EMBL" id="CACRXK020009942">
    <property type="protein sequence ID" value="CAB4018292.1"/>
    <property type="molecule type" value="Genomic_DNA"/>
</dbReference>
<organism evidence="1 2">
    <name type="scientific">Paramuricea clavata</name>
    <name type="common">Red gorgonian</name>
    <name type="synonym">Violescent sea-whip</name>
    <dbReference type="NCBI Taxonomy" id="317549"/>
    <lineage>
        <taxon>Eukaryota</taxon>
        <taxon>Metazoa</taxon>
        <taxon>Cnidaria</taxon>
        <taxon>Anthozoa</taxon>
        <taxon>Octocorallia</taxon>
        <taxon>Malacalcyonacea</taxon>
        <taxon>Plexauridae</taxon>
        <taxon>Paramuricea</taxon>
    </lineage>
</organism>
<gene>
    <name evidence="1" type="ORF">PACLA_8A029298</name>
</gene>
<reference evidence="1" key="1">
    <citation type="submission" date="2020-04" db="EMBL/GenBank/DDBJ databases">
        <authorList>
            <person name="Alioto T."/>
            <person name="Alioto T."/>
            <person name="Gomez Garrido J."/>
        </authorList>
    </citation>
    <scope>NUCLEOTIDE SEQUENCE</scope>
    <source>
        <strain evidence="1">A484AB</strain>
    </source>
</reference>
<sequence>MVHVSFCNPGTEYVNHRDRSKTDKTVPLKSAASAETSLVSSLSTSETEVTSTSNVLQLRRLSDVELRNIKIYSNADIEKGKGSEKEYRRFWNEEVRKMAKDTSIGKKEMYKQVNERWKLKRCSLLEAETKNVQELEKIIAEKADDWQAPKTMKKATISKNIERVREATESTQSLRETVGSLSQTLKRNPDLVNRAEVERNVKRAKTSLISSMSELRKAQDTLRKNLGAKKSQLSEYLK</sequence>
<dbReference type="OrthoDB" id="5990136at2759"/>
<evidence type="ECO:0000313" key="2">
    <source>
        <dbReference type="Proteomes" id="UP001152795"/>
    </source>
</evidence>
<protein>
    <submittedName>
        <fullName evidence="1">Uncharacterized protein</fullName>
    </submittedName>
</protein>